<gene>
    <name evidence="2" type="ORF">GCM10025759_28570</name>
</gene>
<protein>
    <recommendedName>
        <fullName evidence="4">Lipoprotein</fullName>
    </recommendedName>
</protein>
<dbReference type="Proteomes" id="UP001501083">
    <property type="component" value="Unassembled WGS sequence"/>
</dbReference>
<evidence type="ECO:0008006" key="4">
    <source>
        <dbReference type="Google" id="ProtNLM"/>
    </source>
</evidence>
<evidence type="ECO:0000313" key="2">
    <source>
        <dbReference type="EMBL" id="GAA5079900.1"/>
    </source>
</evidence>
<reference evidence="3" key="1">
    <citation type="journal article" date="2019" name="Int. J. Syst. Evol. Microbiol.">
        <title>The Global Catalogue of Microorganisms (GCM) 10K type strain sequencing project: providing services to taxonomists for standard genome sequencing and annotation.</title>
        <authorList>
            <consortium name="The Broad Institute Genomics Platform"/>
            <consortium name="The Broad Institute Genome Sequencing Center for Infectious Disease"/>
            <person name="Wu L."/>
            <person name="Ma J."/>
        </authorList>
    </citation>
    <scope>NUCLEOTIDE SEQUENCE [LARGE SCALE GENOMIC DNA]</scope>
    <source>
        <strain evidence="3">JCM 19212</strain>
    </source>
</reference>
<proteinExistence type="predicted"/>
<name>A0ABP9LNP1_9GAMM</name>
<keyword evidence="3" id="KW-1185">Reference proteome</keyword>
<feature type="chain" id="PRO_5046692965" description="Lipoprotein" evidence="1">
    <location>
        <begin position="22"/>
        <end position="123"/>
    </location>
</feature>
<feature type="signal peptide" evidence="1">
    <location>
        <begin position="1"/>
        <end position="21"/>
    </location>
</feature>
<evidence type="ECO:0000256" key="1">
    <source>
        <dbReference type="SAM" id="SignalP"/>
    </source>
</evidence>
<sequence>MKPIRAVVALLLLTVAGCATTPTPALPLEASLRPGQSIDLPGHARLRYVGTFDDSRCPPDVQCIHAGDAEVRLRVEREAGAEDVIIHASDATARTTAPWRITLLRLAHGAAPVATLRVEDALP</sequence>
<comment type="caution">
    <text evidence="2">The sequence shown here is derived from an EMBL/GenBank/DDBJ whole genome shotgun (WGS) entry which is preliminary data.</text>
</comment>
<accession>A0ABP9LNP1</accession>
<dbReference type="EMBL" id="BAABKY010000004">
    <property type="protein sequence ID" value="GAA5079900.1"/>
    <property type="molecule type" value="Genomic_DNA"/>
</dbReference>
<dbReference type="RefSeq" id="WP_158982115.1">
    <property type="nucleotide sequence ID" value="NZ_BAABKY010000004.1"/>
</dbReference>
<dbReference type="PROSITE" id="PS51257">
    <property type="entry name" value="PROKAR_LIPOPROTEIN"/>
    <property type="match status" value="1"/>
</dbReference>
<evidence type="ECO:0000313" key="3">
    <source>
        <dbReference type="Proteomes" id="UP001501083"/>
    </source>
</evidence>
<keyword evidence="1" id="KW-0732">Signal</keyword>
<organism evidence="2 3">
    <name type="scientific">Lysobacter panacisoli</name>
    <dbReference type="NCBI Taxonomy" id="1255263"/>
    <lineage>
        <taxon>Bacteria</taxon>
        <taxon>Pseudomonadati</taxon>
        <taxon>Pseudomonadota</taxon>
        <taxon>Gammaproteobacteria</taxon>
        <taxon>Lysobacterales</taxon>
        <taxon>Lysobacteraceae</taxon>
        <taxon>Lysobacter</taxon>
    </lineage>
</organism>